<comment type="function">
    <text evidence="4">Formation of pseudouridine at positions 38, 39 and 40 in the anticodon stem and loop of transfer RNAs.</text>
</comment>
<dbReference type="InterPro" id="IPR020094">
    <property type="entry name" value="TruA/RsuA/RluB/E/F_N"/>
</dbReference>
<gene>
    <name evidence="4" type="primary">truA</name>
    <name evidence="9" type="ORF">AP3564_05890</name>
</gene>
<comment type="catalytic activity">
    <reaction evidence="4 7">
        <text>uridine(38/39/40) in tRNA = pseudouridine(38/39/40) in tRNA</text>
        <dbReference type="Rhea" id="RHEA:22376"/>
        <dbReference type="Rhea" id="RHEA-COMP:10085"/>
        <dbReference type="Rhea" id="RHEA-COMP:10087"/>
        <dbReference type="ChEBI" id="CHEBI:65314"/>
        <dbReference type="ChEBI" id="CHEBI:65315"/>
        <dbReference type="EC" id="5.4.99.12"/>
    </reaction>
</comment>
<dbReference type="Pfam" id="PF01416">
    <property type="entry name" value="PseudoU_synth_1"/>
    <property type="match status" value="2"/>
</dbReference>
<dbReference type="Gene3D" id="3.30.70.660">
    <property type="entry name" value="Pseudouridine synthase I, catalytic domain, C-terminal subdomain"/>
    <property type="match status" value="1"/>
</dbReference>
<dbReference type="InterPro" id="IPR001406">
    <property type="entry name" value="PsdUridine_synth_TruA"/>
</dbReference>
<comment type="subunit">
    <text evidence="4">Homodimer.</text>
</comment>
<feature type="binding site" evidence="4 6">
    <location>
        <position position="110"/>
    </location>
    <ligand>
        <name>substrate</name>
    </ligand>
</feature>
<evidence type="ECO:0000256" key="3">
    <source>
        <dbReference type="ARBA" id="ARBA00023235"/>
    </source>
</evidence>
<dbReference type="SUPFAM" id="SSF55120">
    <property type="entry name" value="Pseudouridine synthase"/>
    <property type="match status" value="1"/>
</dbReference>
<dbReference type="GO" id="GO:0003723">
    <property type="term" value="F:RNA binding"/>
    <property type="evidence" value="ECO:0007669"/>
    <property type="project" value="InterPro"/>
</dbReference>
<dbReference type="Gene3D" id="3.30.70.580">
    <property type="entry name" value="Pseudouridine synthase I, catalytic domain, N-terminal subdomain"/>
    <property type="match status" value="1"/>
</dbReference>
<dbReference type="NCBIfam" id="TIGR00071">
    <property type="entry name" value="hisT_truA"/>
    <property type="match status" value="1"/>
</dbReference>
<evidence type="ECO:0000256" key="7">
    <source>
        <dbReference type="RuleBase" id="RU003792"/>
    </source>
</evidence>
<evidence type="ECO:0000313" key="9">
    <source>
        <dbReference type="EMBL" id="ASS89844.1"/>
    </source>
</evidence>
<comment type="similarity">
    <text evidence="1 4 7">Belongs to the tRNA pseudouridine synthase TruA family.</text>
</comment>
<dbReference type="PANTHER" id="PTHR11142">
    <property type="entry name" value="PSEUDOURIDYLATE SYNTHASE"/>
    <property type="match status" value="1"/>
</dbReference>
<feature type="domain" description="Pseudouridine synthase I TruA alpha/beta" evidence="8">
    <location>
        <begin position="7"/>
        <end position="103"/>
    </location>
</feature>
<evidence type="ECO:0000256" key="6">
    <source>
        <dbReference type="PIRSR" id="PIRSR001430-2"/>
    </source>
</evidence>
<dbReference type="Proteomes" id="UP000214606">
    <property type="component" value="Chromosome"/>
</dbReference>
<dbReference type="HAMAP" id="MF_00171">
    <property type="entry name" value="TruA"/>
    <property type="match status" value="1"/>
</dbReference>
<comment type="caution">
    <text evidence="4">Lacks conserved residue(s) required for the propagation of feature annotation.</text>
</comment>
<sequence>MRIKCTVSYDGSGFSGYQRQPGLRTVQGEIEEALMKIHKGERIKITASGRTDVGVHAVGQVFHFDTNLKIPMEKWPIALNTLLPQDISIQNAELADQDFHARFSAKKKEYRYRLYRSFQRDVFRRHYAYHFPNPLNIGTIRAASRFIIGTHDFTSFCSSKTETENKVRTIYEADIWEEGDEITFRFVGSGFLYNMVRILVGTLIEVGEGKRKPEEIKQIIAAKDRSRAGKTVSGCGLYLWKVYYDN</sequence>
<dbReference type="InterPro" id="IPR020097">
    <property type="entry name" value="PsdUridine_synth_TruA_a/b_dom"/>
</dbReference>
<dbReference type="PANTHER" id="PTHR11142:SF0">
    <property type="entry name" value="TRNA PSEUDOURIDINE SYNTHASE-LIKE 1"/>
    <property type="match status" value="1"/>
</dbReference>
<evidence type="ECO:0000256" key="2">
    <source>
        <dbReference type="ARBA" id="ARBA00022694"/>
    </source>
</evidence>
<dbReference type="AlphaFoldDB" id="A0A223E3L1"/>
<dbReference type="EC" id="5.4.99.12" evidence="4"/>
<accession>A0A223E3L1</accession>
<keyword evidence="2 4" id="KW-0819">tRNA processing</keyword>
<dbReference type="PIRSF" id="PIRSF001430">
    <property type="entry name" value="tRNA_psdUrid_synth"/>
    <property type="match status" value="1"/>
</dbReference>
<proteinExistence type="inferred from homology"/>
<evidence type="ECO:0000313" key="10">
    <source>
        <dbReference type="Proteomes" id="UP000214606"/>
    </source>
</evidence>
<feature type="domain" description="Pseudouridine synthase I TruA alpha/beta" evidence="8">
    <location>
        <begin position="147"/>
        <end position="245"/>
    </location>
</feature>
<reference evidence="9 10" key="1">
    <citation type="submission" date="2016-10" db="EMBL/GenBank/DDBJ databases">
        <title>The whole genome sequencing and assembly of Aeribacillus pallidus KCTC3564 strain.</title>
        <authorList>
            <person name="Lee Y.-J."/>
            <person name="Park M.-K."/>
            <person name="Yi H."/>
            <person name="Bahn Y.-S."/>
            <person name="Kim J.F."/>
            <person name="Lee D.-W."/>
        </authorList>
    </citation>
    <scope>NUCLEOTIDE SEQUENCE [LARGE SCALE GENOMIC DNA]</scope>
    <source>
        <strain evidence="9 10">KCTC3564</strain>
    </source>
</reference>
<dbReference type="CDD" id="cd02570">
    <property type="entry name" value="PseudoU_synth_EcTruA"/>
    <property type="match status" value="1"/>
</dbReference>
<evidence type="ECO:0000259" key="8">
    <source>
        <dbReference type="Pfam" id="PF01416"/>
    </source>
</evidence>
<organism evidence="9 10">
    <name type="scientific">Aeribacillus pallidus</name>
    <dbReference type="NCBI Taxonomy" id="33936"/>
    <lineage>
        <taxon>Bacteria</taxon>
        <taxon>Bacillati</taxon>
        <taxon>Bacillota</taxon>
        <taxon>Bacilli</taxon>
        <taxon>Bacillales</taxon>
        <taxon>Bacillaceae</taxon>
        <taxon>Aeribacillus</taxon>
    </lineage>
</organism>
<evidence type="ECO:0000256" key="1">
    <source>
        <dbReference type="ARBA" id="ARBA00009375"/>
    </source>
</evidence>
<keyword evidence="3 4" id="KW-0413">Isomerase</keyword>
<dbReference type="EMBL" id="CP017703">
    <property type="protein sequence ID" value="ASS89844.1"/>
    <property type="molecule type" value="Genomic_DNA"/>
</dbReference>
<dbReference type="FunFam" id="3.30.70.580:FF:000001">
    <property type="entry name" value="tRNA pseudouridine synthase A"/>
    <property type="match status" value="1"/>
</dbReference>
<feature type="active site" description="Nucleophile" evidence="4 5">
    <location>
        <position position="52"/>
    </location>
</feature>
<name>A0A223E3L1_9BACI</name>
<dbReference type="InterPro" id="IPR020095">
    <property type="entry name" value="PsdUridine_synth_TruA_C"/>
</dbReference>
<dbReference type="GO" id="GO:0031119">
    <property type="term" value="P:tRNA pseudouridine synthesis"/>
    <property type="evidence" value="ECO:0007669"/>
    <property type="project" value="UniProtKB-UniRule"/>
</dbReference>
<dbReference type="KEGG" id="apak:AP3564_05890"/>
<evidence type="ECO:0000256" key="4">
    <source>
        <dbReference type="HAMAP-Rule" id="MF_00171"/>
    </source>
</evidence>
<dbReference type="GO" id="GO:0160147">
    <property type="term" value="F:tRNA pseudouridine(38-40) synthase activity"/>
    <property type="evidence" value="ECO:0007669"/>
    <property type="project" value="UniProtKB-EC"/>
</dbReference>
<dbReference type="RefSeq" id="WP_094244887.1">
    <property type="nucleotide sequence ID" value="NZ_CP017703.1"/>
</dbReference>
<evidence type="ECO:0000256" key="5">
    <source>
        <dbReference type="PIRSR" id="PIRSR001430-1"/>
    </source>
</evidence>
<protein>
    <recommendedName>
        <fullName evidence="4">tRNA pseudouridine synthase A</fullName>
        <ecNumber evidence="4">5.4.99.12</ecNumber>
    </recommendedName>
    <alternativeName>
        <fullName evidence="4">tRNA pseudouridine(38-40) synthase</fullName>
    </alternativeName>
    <alternativeName>
        <fullName evidence="4">tRNA pseudouridylate synthase I</fullName>
    </alternativeName>
    <alternativeName>
        <fullName evidence="4">tRNA-uridine isomerase I</fullName>
    </alternativeName>
</protein>
<dbReference type="InterPro" id="IPR020103">
    <property type="entry name" value="PsdUridine_synth_cat_dom_sf"/>
</dbReference>